<dbReference type="Proteomes" id="UP000183639">
    <property type="component" value="Unassembled WGS sequence"/>
</dbReference>
<name>A0A1I3ES72_SELRU</name>
<dbReference type="SUPFAM" id="SSF141571">
    <property type="entry name" value="Pentapeptide repeat-like"/>
    <property type="match status" value="1"/>
</dbReference>
<accession>A0A1I3ES72</accession>
<dbReference type="Pfam" id="PF23894">
    <property type="entry name" value="LD_SV2"/>
    <property type="match status" value="1"/>
</dbReference>
<dbReference type="EMBL" id="FOQK01000011">
    <property type="protein sequence ID" value="SFI01827.1"/>
    <property type="molecule type" value="Genomic_DNA"/>
</dbReference>
<evidence type="ECO:0000259" key="1">
    <source>
        <dbReference type="Pfam" id="PF23894"/>
    </source>
</evidence>
<reference evidence="2 3" key="1">
    <citation type="submission" date="2016-10" db="EMBL/GenBank/DDBJ databases">
        <authorList>
            <person name="de Groot N.N."/>
        </authorList>
    </citation>
    <scope>NUCLEOTIDE SEQUENCE [LARGE SCALE GENOMIC DNA]</scope>
    <source>
        <strain evidence="2 3">Z108</strain>
    </source>
</reference>
<dbReference type="AlphaFoldDB" id="A0A1I3ES72"/>
<dbReference type="Gene3D" id="2.160.20.80">
    <property type="entry name" value="E3 ubiquitin-protein ligase SopA"/>
    <property type="match status" value="1"/>
</dbReference>
<organism evidence="2 3">
    <name type="scientific">Selenomonas ruminantium</name>
    <dbReference type="NCBI Taxonomy" id="971"/>
    <lineage>
        <taxon>Bacteria</taxon>
        <taxon>Bacillati</taxon>
        <taxon>Bacillota</taxon>
        <taxon>Negativicutes</taxon>
        <taxon>Selenomonadales</taxon>
        <taxon>Selenomonadaceae</taxon>
        <taxon>Selenomonas</taxon>
    </lineage>
</organism>
<dbReference type="InterPro" id="IPR055415">
    <property type="entry name" value="LD_SV2"/>
</dbReference>
<sequence>MDSASLNCLWMMELWKKFEEELCDEREYIRSLVHPVMFRRFYPATVRKIMAVLGEYMKVWLALDLDKIMEGILRNEEFYVTYGEYIGKQEIIGRLRPKVDLLKYIDKENLLEDDLKYRSFAKKRYRMKKIDEIDIENSKFGQCLFEPWTFGKTNLRNVIFDDCHFHLTKFEKTNLTGAIFVNCIFDTCRFHSVKADDENSRYPLLFMDCCFADSKFLNCDWMDVEFVDCEFACIKLTDCVMNDKALQEIGKAGANNDRNICKY</sequence>
<proteinExistence type="predicted"/>
<protein>
    <submittedName>
        <fullName evidence="2">Pentapeptide repeat-containing protein</fullName>
    </submittedName>
</protein>
<evidence type="ECO:0000313" key="3">
    <source>
        <dbReference type="Proteomes" id="UP000183639"/>
    </source>
</evidence>
<feature type="domain" description="SV2A/B/C luminal" evidence="1">
    <location>
        <begin position="154"/>
        <end position="232"/>
    </location>
</feature>
<gene>
    <name evidence="2" type="ORF">SAMN04487861_11176</name>
</gene>
<evidence type="ECO:0000313" key="2">
    <source>
        <dbReference type="EMBL" id="SFI01827.1"/>
    </source>
</evidence>